<feature type="compositionally biased region" description="Polar residues" evidence="1">
    <location>
        <begin position="1"/>
        <end position="19"/>
    </location>
</feature>
<protein>
    <submittedName>
        <fullName evidence="2">Uncharacterized protein</fullName>
    </submittedName>
</protein>
<dbReference type="AlphaFoldDB" id="A0A1Q5SNW1"/>
<reference evidence="2 3" key="1">
    <citation type="submission" date="2016-10" db="EMBL/GenBank/DDBJ databases">
        <title>Genome sequence of the ascomycete fungus Penicillium subrubescens.</title>
        <authorList>
            <person name="De Vries R.P."/>
            <person name="Peng M."/>
            <person name="Dilokpimol A."/>
            <person name="Hilden K."/>
            <person name="Makela M.R."/>
            <person name="Grigoriev I."/>
            <person name="Riley R."/>
            <person name="Granchi Z."/>
        </authorList>
    </citation>
    <scope>NUCLEOTIDE SEQUENCE [LARGE SCALE GENOMIC DNA]</scope>
    <source>
        <strain evidence="2 3">CBS 132785</strain>
    </source>
</reference>
<accession>A0A1Q5SNW1</accession>
<keyword evidence="3" id="KW-1185">Reference proteome</keyword>
<organism evidence="2 3">
    <name type="scientific">Penicillium subrubescens</name>
    <dbReference type="NCBI Taxonomy" id="1316194"/>
    <lineage>
        <taxon>Eukaryota</taxon>
        <taxon>Fungi</taxon>
        <taxon>Dikarya</taxon>
        <taxon>Ascomycota</taxon>
        <taxon>Pezizomycotina</taxon>
        <taxon>Eurotiomycetes</taxon>
        <taxon>Eurotiomycetidae</taxon>
        <taxon>Eurotiales</taxon>
        <taxon>Aspergillaceae</taxon>
        <taxon>Penicillium</taxon>
    </lineage>
</organism>
<name>A0A1Q5SNW1_9EURO</name>
<evidence type="ECO:0000313" key="2">
    <source>
        <dbReference type="EMBL" id="OKO89565.1"/>
    </source>
</evidence>
<gene>
    <name evidence="2" type="ORF">PENSUB_13631</name>
</gene>
<sequence>MSSYNRQNNAYRGGTQTSPERTRITERGISQPYQVVTAVEPMASTTPARLFYPAQDVYDLKTLDPSNSASDKPA</sequence>
<feature type="region of interest" description="Disordered" evidence="1">
    <location>
        <begin position="1"/>
        <end position="28"/>
    </location>
</feature>
<dbReference type="EMBL" id="MNBE01000773">
    <property type="protein sequence ID" value="OKO89565.1"/>
    <property type="molecule type" value="Genomic_DNA"/>
</dbReference>
<dbReference type="Proteomes" id="UP000186955">
    <property type="component" value="Unassembled WGS sequence"/>
</dbReference>
<proteinExistence type="predicted"/>
<evidence type="ECO:0000313" key="3">
    <source>
        <dbReference type="Proteomes" id="UP000186955"/>
    </source>
</evidence>
<comment type="caution">
    <text evidence="2">The sequence shown here is derived from an EMBL/GenBank/DDBJ whole genome shotgun (WGS) entry which is preliminary data.</text>
</comment>
<evidence type="ECO:0000256" key="1">
    <source>
        <dbReference type="SAM" id="MobiDB-lite"/>
    </source>
</evidence>